<evidence type="ECO:0000313" key="3">
    <source>
        <dbReference type="Proteomes" id="UP000325536"/>
    </source>
</evidence>
<feature type="region of interest" description="Disordered" evidence="1">
    <location>
        <begin position="24"/>
        <end position="43"/>
    </location>
</feature>
<keyword evidence="3" id="KW-1185">Reference proteome</keyword>
<protein>
    <submittedName>
        <fullName evidence="2">Uncharacterized protein</fullName>
    </submittedName>
</protein>
<dbReference type="AlphaFoldDB" id="A0A5P3MQF6"/>
<accession>A0A5P3MQF6</accession>
<dbReference type="KEGG" id="naq:D0T90_04260"/>
<gene>
    <name evidence="2" type="ORF">D0T90_04260</name>
</gene>
<evidence type="ECO:0000313" key="2">
    <source>
        <dbReference type="EMBL" id="QEY23813.1"/>
    </source>
</evidence>
<dbReference type="Proteomes" id="UP000325536">
    <property type="component" value="Chromosome"/>
</dbReference>
<organism evidence="2 3">
    <name type="scientific">Neisseria animalis</name>
    <dbReference type="NCBI Taxonomy" id="492"/>
    <lineage>
        <taxon>Bacteria</taxon>
        <taxon>Pseudomonadati</taxon>
        <taxon>Pseudomonadota</taxon>
        <taxon>Betaproteobacteria</taxon>
        <taxon>Neisseriales</taxon>
        <taxon>Neisseriaceae</taxon>
        <taxon>Neisseria</taxon>
    </lineage>
</organism>
<evidence type="ECO:0000256" key="1">
    <source>
        <dbReference type="SAM" id="MobiDB-lite"/>
    </source>
</evidence>
<sequence length="88" mass="10161">MYTPDTYYFDSAILEILNKELSTAQGTQRKETANKPTACPYNKNRRVKPSGFILLQVKRAQKESFKILSSPAKVVFSKVFFRNKRKTP</sequence>
<dbReference type="EMBL" id="CP031699">
    <property type="protein sequence ID" value="QEY23813.1"/>
    <property type="molecule type" value="Genomic_DNA"/>
</dbReference>
<name>A0A5P3MQF6_NEIAN</name>
<reference evidence="2 3" key="1">
    <citation type="submission" date="2018-08" db="EMBL/GenBank/DDBJ databases">
        <title>Neisseria animalis ATCC 49930 complete genome.</title>
        <authorList>
            <person name="Veseli I.A."/>
            <person name="Mascarenhas dos Santos A.C."/>
            <person name="Buttler R."/>
            <person name="Pombert J.-F."/>
        </authorList>
    </citation>
    <scope>NUCLEOTIDE SEQUENCE [LARGE SCALE GENOMIC DNA]</scope>
    <source>
        <strain evidence="2 3">ATCC 49930</strain>
    </source>
</reference>
<proteinExistence type="predicted"/>